<sequence>MSAVARQHGFSFVEIMVAVLLLAICAVPMGDAIRNGITASSIAAAKARELRCIKNTMETVLAEPYQSLYAAAAGKDQLAALPLPADASCDTTPRVYIACYERENGAAEVWLACNVNSSDPRLESPLLHITVAANGGYSFTTLVAR</sequence>
<dbReference type="Pfam" id="PF07963">
    <property type="entry name" value="N_methyl"/>
    <property type="match status" value="1"/>
</dbReference>
<name>A0A7L9U6V7_9BURK</name>
<dbReference type="AlphaFoldDB" id="A0A7L9U6V7"/>
<dbReference type="Proteomes" id="UP000593875">
    <property type="component" value="Chromosome"/>
</dbReference>
<evidence type="ECO:0000313" key="1">
    <source>
        <dbReference type="EMBL" id="QOL50781.1"/>
    </source>
</evidence>
<evidence type="ECO:0000313" key="2">
    <source>
        <dbReference type="Proteomes" id="UP000593875"/>
    </source>
</evidence>
<dbReference type="NCBIfam" id="TIGR02532">
    <property type="entry name" value="IV_pilin_GFxxxE"/>
    <property type="match status" value="1"/>
</dbReference>
<gene>
    <name evidence="1" type="ORF">LPB04_05710</name>
</gene>
<reference evidence="1 2" key="1">
    <citation type="submission" date="2020-10" db="EMBL/GenBank/DDBJ databases">
        <title>Genome sequencing of Massilia sp. LPB0304.</title>
        <authorList>
            <person name="Kim J."/>
        </authorList>
    </citation>
    <scope>NUCLEOTIDE SEQUENCE [LARGE SCALE GENOMIC DNA]</scope>
    <source>
        <strain evidence="1 2">LPB0304</strain>
    </source>
</reference>
<dbReference type="KEGG" id="mlir:LPB04_05710"/>
<accession>A0A7L9U6V7</accession>
<dbReference type="RefSeq" id="WP_193687768.1">
    <property type="nucleotide sequence ID" value="NZ_CP062941.1"/>
</dbReference>
<organism evidence="1 2">
    <name type="scientific">Massilia litorea</name>
    <dbReference type="NCBI Taxonomy" id="2769491"/>
    <lineage>
        <taxon>Bacteria</taxon>
        <taxon>Pseudomonadati</taxon>
        <taxon>Pseudomonadota</taxon>
        <taxon>Betaproteobacteria</taxon>
        <taxon>Burkholderiales</taxon>
        <taxon>Oxalobacteraceae</taxon>
        <taxon>Telluria group</taxon>
        <taxon>Massilia</taxon>
    </lineage>
</organism>
<proteinExistence type="predicted"/>
<keyword evidence="2" id="KW-1185">Reference proteome</keyword>
<dbReference type="EMBL" id="CP062941">
    <property type="protein sequence ID" value="QOL50781.1"/>
    <property type="molecule type" value="Genomic_DNA"/>
</dbReference>
<protein>
    <submittedName>
        <fullName evidence="1">Prepilin-type N-terminal cleavage/methylation domain-containing protein</fullName>
    </submittedName>
</protein>
<dbReference type="InterPro" id="IPR012902">
    <property type="entry name" value="N_methyl_site"/>
</dbReference>